<protein>
    <recommendedName>
        <fullName evidence="5">Transmembrane protein 79a</fullName>
    </recommendedName>
</protein>
<dbReference type="Proteomes" id="UP001239994">
    <property type="component" value="Unassembled WGS sequence"/>
</dbReference>
<evidence type="ECO:0000256" key="2">
    <source>
        <dbReference type="SAM" id="Phobius"/>
    </source>
</evidence>
<accession>A0AAD8YZX8</accession>
<feature type="region of interest" description="Disordered" evidence="1">
    <location>
        <begin position="1"/>
        <end position="110"/>
    </location>
</feature>
<feature type="transmembrane region" description="Helical" evidence="2">
    <location>
        <begin position="198"/>
        <end position="218"/>
    </location>
</feature>
<organism evidence="3 4">
    <name type="scientific">Electrophorus voltai</name>
    <dbReference type="NCBI Taxonomy" id="2609070"/>
    <lineage>
        <taxon>Eukaryota</taxon>
        <taxon>Metazoa</taxon>
        <taxon>Chordata</taxon>
        <taxon>Craniata</taxon>
        <taxon>Vertebrata</taxon>
        <taxon>Euteleostomi</taxon>
        <taxon>Actinopterygii</taxon>
        <taxon>Neopterygii</taxon>
        <taxon>Teleostei</taxon>
        <taxon>Ostariophysi</taxon>
        <taxon>Gymnotiformes</taxon>
        <taxon>Gymnotoidei</taxon>
        <taxon>Gymnotidae</taxon>
        <taxon>Electrophorus</taxon>
    </lineage>
</organism>
<dbReference type="PANTHER" id="PTHR31004">
    <property type="entry name" value="TRANSMEMBRANE PROTEIN 79"/>
    <property type="match status" value="1"/>
</dbReference>
<feature type="transmembrane region" description="Helical" evidence="2">
    <location>
        <begin position="239"/>
        <end position="260"/>
    </location>
</feature>
<feature type="region of interest" description="Disordered" evidence="1">
    <location>
        <begin position="137"/>
        <end position="179"/>
    </location>
</feature>
<evidence type="ECO:0000313" key="4">
    <source>
        <dbReference type="Proteomes" id="UP001239994"/>
    </source>
</evidence>
<dbReference type="PANTHER" id="PTHR31004:SF2">
    <property type="entry name" value="TRANSMEMBRANE PROTEIN 79A"/>
    <property type="match status" value="1"/>
</dbReference>
<dbReference type="GO" id="GO:0032588">
    <property type="term" value="C:trans-Golgi network membrane"/>
    <property type="evidence" value="ECO:0007669"/>
    <property type="project" value="TreeGrafter"/>
</dbReference>
<dbReference type="AlphaFoldDB" id="A0AAD8YZX8"/>
<evidence type="ECO:0008006" key="5">
    <source>
        <dbReference type="Google" id="ProtNLM"/>
    </source>
</evidence>
<reference evidence="3" key="1">
    <citation type="submission" date="2023-03" db="EMBL/GenBank/DDBJ databases">
        <title>Electrophorus voltai genome.</title>
        <authorList>
            <person name="Bian C."/>
        </authorList>
    </citation>
    <scope>NUCLEOTIDE SEQUENCE</scope>
    <source>
        <strain evidence="3">CB-2022</strain>
        <tissue evidence="3">Muscle</tissue>
    </source>
</reference>
<sequence>MAELFVFNPKPDEPHPPATGVVLTEGQEGGGAGMQVEVEPSTLPWPEKEDEGWSDDPESRTESARQMGAHGSSGEVEVEKWEDEESDGGVWDRGDGSLADEEEEDDDQESWMPEKAGYAFNPLVTIVLPPMEQVGWNENTRYGGSTAKLPEPPTATQPHGNLPQRRQPQPHPAHPQQPQWIQALQQPSRSCCQRCSEAVRLTGSLLAAAVIFPLLVWAGFKLLPFDSPPLSTAALRLVYTLRCAFFATFPIVLGMLVQGVSRLKFGVLRPLYTVRQMGREVVVHGNYVRDSLHLYILYFIQLAVTATYIDQDMLKLVPLLTIIFVFGRLIYWTCVSLGSSVRALGFGLSFFPLLALLGVNLYFVCSSTGLEAVFDVAPPPPPLQKERCHSRSESFSGMECTNPNTS</sequence>
<evidence type="ECO:0000313" key="3">
    <source>
        <dbReference type="EMBL" id="KAK1788978.1"/>
    </source>
</evidence>
<feature type="transmembrane region" description="Helical" evidence="2">
    <location>
        <begin position="344"/>
        <end position="364"/>
    </location>
</feature>
<feature type="compositionally biased region" description="Acidic residues" evidence="1">
    <location>
        <begin position="98"/>
        <end position="109"/>
    </location>
</feature>
<keyword evidence="2" id="KW-1133">Transmembrane helix</keyword>
<feature type="transmembrane region" description="Helical" evidence="2">
    <location>
        <begin position="292"/>
        <end position="309"/>
    </location>
</feature>
<proteinExistence type="predicted"/>
<comment type="caution">
    <text evidence="3">The sequence shown here is derived from an EMBL/GenBank/DDBJ whole genome shotgun (WGS) entry which is preliminary data.</text>
</comment>
<dbReference type="GO" id="GO:0045055">
    <property type="term" value="P:regulated exocytosis"/>
    <property type="evidence" value="ECO:0007669"/>
    <property type="project" value="TreeGrafter"/>
</dbReference>
<dbReference type="GO" id="GO:0005765">
    <property type="term" value="C:lysosomal membrane"/>
    <property type="evidence" value="ECO:0007669"/>
    <property type="project" value="TreeGrafter"/>
</dbReference>
<feature type="transmembrane region" description="Helical" evidence="2">
    <location>
        <begin position="316"/>
        <end position="338"/>
    </location>
</feature>
<keyword evidence="2" id="KW-0472">Membrane</keyword>
<keyword evidence="4" id="KW-1185">Reference proteome</keyword>
<keyword evidence="2" id="KW-0812">Transmembrane</keyword>
<dbReference type="EMBL" id="JAROKS010000022">
    <property type="protein sequence ID" value="KAK1788978.1"/>
    <property type="molecule type" value="Genomic_DNA"/>
</dbReference>
<name>A0AAD8YZX8_9TELE</name>
<gene>
    <name evidence="3" type="ORF">P4O66_015869</name>
</gene>
<evidence type="ECO:0000256" key="1">
    <source>
        <dbReference type="SAM" id="MobiDB-lite"/>
    </source>
</evidence>